<dbReference type="OrthoDB" id="4823987at2"/>
<feature type="domain" description="HTH marR-type" evidence="4">
    <location>
        <begin position="26"/>
        <end position="84"/>
    </location>
</feature>
<keyword evidence="6" id="KW-1185">Reference proteome</keyword>
<keyword evidence="3" id="KW-0804">Transcription</keyword>
<evidence type="ECO:0000256" key="2">
    <source>
        <dbReference type="ARBA" id="ARBA00023125"/>
    </source>
</evidence>
<dbReference type="InterPro" id="IPR052362">
    <property type="entry name" value="HTH-GbsR_regulator"/>
</dbReference>
<reference evidence="5 6" key="2">
    <citation type="submission" date="2019-07" db="EMBL/GenBank/DDBJ databases">
        <authorList>
            <person name="Huang Y."/>
        </authorList>
    </citation>
    <scope>NUCLEOTIDE SEQUENCE [LARGE SCALE GENOMIC DNA]</scope>
    <source>
        <strain evidence="5 6">HY188</strain>
    </source>
</reference>
<reference evidence="5 6" key="1">
    <citation type="submission" date="2019-07" db="EMBL/GenBank/DDBJ databases">
        <title>Tomitella cavernea sp. nov., an actinomycete isolated from soil.</title>
        <authorList>
            <person name="Cheng J."/>
        </authorList>
    </citation>
    <scope>NUCLEOTIDE SEQUENCE [LARGE SCALE GENOMIC DNA]</scope>
    <source>
        <strain evidence="5 6">HY188</strain>
    </source>
</reference>
<accession>A0A516X1Z3</accession>
<sequence length="172" mass="18495">MLDGGTAAEPAVAEFVERFASSMAASGLPRMASRVFATLMAAPSRGLTAAQLKDTLGVSAGAVSGAVRWLAQVGFITRSTVAGTRQDLYIAESDSFVNLMVQDIRALRSWRNDLRDGVAALGADSPAGRRMAEALEFFEFLEGELPGMLDRWQELRRRRREGRDGAGRDGTG</sequence>
<dbReference type="Pfam" id="PF12802">
    <property type="entry name" value="MarR_2"/>
    <property type="match status" value="1"/>
</dbReference>
<dbReference type="Proteomes" id="UP000317344">
    <property type="component" value="Chromosome"/>
</dbReference>
<evidence type="ECO:0000256" key="1">
    <source>
        <dbReference type="ARBA" id="ARBA00023015"/>
    </source>
</evidence>
<dbReference type="SUPFAM" id="SSF46785">
    <property type="entry name" value="Winged helix' DNA-binding domain"/>
    <property type="match status" value="1"/>
</dbReference>
<evidence type="ECO:0000256" key="3">
    <source>
        <dbReference type="ARBA" id="ARBA00023163"/>
    </source>
</evidence>
<dbReference type="InterPro" id="IPR036388">
    <property type="entry name" value="WH-like_DNA-bd_sf"/>
</dbReference>
<proteinExistence type="predicted"/>
<dbReference type="AlphaFoldDB" id="A0A516X1Z3"/>
<dbReference type="RefSeq" id="WP_143907464.1">
    <property type="nucleotide sequence ID" value="NZ_CP041765.1"/>
</dbReference>
<dbReference type="Gene3D" id="1.10.10.10">
    <property type="entry name" value="Winged helix-like DNA-binding domain superfamily/Winged helix DNA-binding domain"/>
    <property type="match status" value="1"/>
</dbReference>
<name>A0A516X1Z3_9ACTN</name>
<dbReference type="KEGG" id="toy:FO059_06875"/>
<dbReference type="GO" id="GO:0003677">
    <property type="term" value="F:DNA binding"/>
    <property type="evidence" value="ECO:0007669"/>
    <property type="project" value="UniProtKB-KW"/>
</dbReference>
<gene>
    <name evidence="5" type="ORF">FO059_06875</name>
</gene>
<dbReference type="PANTHER" id="PTHR38465">
    <property type="entry name" value="HTH-TYPE TRANSCRIPTIONAL REGULATOR MJ1563-RELATED"/>
    <property type="match status" value="1"/>
</dbReference>
<evidence type="ECO:0000259" key="4">
    <source>
        <dbReference type="Pfam" id="PF12802"/>
    </source>
</evidence>
<dbReference type="GO" id="GO:0003700">
    <property type="term" value="F:DNA-binding transcription factor activity"/>
    <property type="evidence" value="ECO:0007669"/>
    <property type="project" value="InterPro"/>
</dbReference>
<keyword evidence="1" id="KW-0805">Transcription regulation</keyword>
<dbReference type="Gene3D" id="1.10.287.160">
    <property type="entry name" value="HR1 repeat"/>
    <property type="match status" value="1"/>
</dbReference>
<protein>
    <submittedName>
        <fullName evidence="5">MarR family transcriptional regulator</fullName>
    </submittedName>
</protein>
<dbReference type="InterPro" id="IPR000835">
    <property type="entry name" value="HTH_MarR-typ"/>
</dbReference>
<dbReference type="PANTHER" id="PTHR38465:SF2">
    <property type="entry name" value="HTH-TYPE TRANSCRIPTIONAL REGULATOR MMPR5"/>
    <property type="match status" value="1"/>
</dbReference>
<keyword evidence="2" id="KW-0238">DNA-binding</keyword>
<evidence type="ECO:0000313" key="5">
    <source>
        <dbReference type="EMBL" id="QDQ97105.1"/>
    </source>
</evidence>
<dbReference type="InterPro" id="IPR036390">
    <property type="entry name" value="WH_DNA-bd_sf"/>
</dbReference>
<organism evidence="5 6">
    <name type="scientific">Tomitella fengzijianii</name>
    <dbReference type="NCBI Taxonomy" id="2597660"/>
    <lineage>
        <taxon>Bacteria</taxon>
        <taxon>Bacillati</taxon>
        <taxon>Actinomycetota</taxon>
        <taxon>Actinomycetes</taxon>
        <taxon>Mycobacteriales</taxon>
        <taxon>Tomitella</taxon>
    </lineage>
</organism>
<evidence type="ECO:0000313" key="6">
    <source>
        <dbReference type="Proteomes" id="UP000317344"/>
    </source>
</evidence>
<dbReference type="EMBL" id="CP041765">
    <property type="protein sequence ID" value="QDQ97105.1"/>
    <property type="molecule type" value="Genomic_DNA"/>
</dbReference>